<feature type="compositionally biased region" description="Polar residues" evidence="1">
    <location>
        <begin position="180"/>
        <end position="194"/>
    </location>
</feature>
<dbReference type="Proteomes" id="UP000008311">
    <property type="component" value="Unassembled WGS sequence"/>
</dbReference>
<evidence type="ECO:0000313" key="2">
    <source>
        <dbReference type="EMBL" id="EEF24917.1"/>
    </source>
</evidence>
<name>B9TGU6_RICCO</name>
<protein>
    <submittedName>
        <fullName evidence="2">Uncharacterized protein</fullName>
    </submittedName>
</protein>
<keyword evidence="3" id="KW-1185">Reference proteome</keyword>
<evidence type="ECO:0000256" key="1">
    <source>
        <dbReference type="SAM" id="MobiDB-lite"/>
    </source>
</evidence>
<dbReference type="AlphaFoldDB" id="B9TGU6"/>
<accession>B9TGU6</accession>
<gene>
    <name evidence="2" type="ORF">RCOM_1801560</name>
</gene>
<dbReference type="InParanoid" id="B9TGU6"/>
<feature type="compositionally biased region" description="Basic and acidic residues" evidence="1">
    <location>
        <begin position="59"/>
        <end position="97"/>
    </location>
</feature>
<organism evidence="2 3">
    <name type="scientific">Ricinus communis</name>
    <name type="common">Castor bean</name>
    <dbReference type="NCBI Taxonomy" id="3988"/>
    <lineage>
        <taxon>Eukaryota</taxon>
        <taxon>Viridiplantae</taxon>
        <taxon>Streptophyta</taxon>
        <taxon>Embryophyta</taxon>
        <taxon>Tracheophyta</taxon>
        <taxon>Spermatophyta</taxon>
        <taxon>Magnoliopsida</taxon>
        <taxon>eudicotyledons</taxon>
        <taxon>Gunneridae</taxon>
        <taxon>Pentapetalae</taxon>
        <taxon>rosids</taxon>
        <taxon>fabids</taxon>
        <taxon>Malpighiales</taxon>
        <taxon>Euphorbiaceae</taxon>
        <taxon>Acalyphoideae</taxon>
        <taxon>Acalypheae</taxon>
        <taxon>Ricinus</taxon>
    </lineage>
</organism>
<evidence type="ECO:0000313" key="3">
    <source>
        <dbReference type="Proteomes" id="UP000008311"/>
    </source>
</evidence>
<dbReference type="EMBL" id="EQ980949">
    <property type="protein sequence ID" value="EEF24917.1"/>
    <property type="molecule type" value="Genomic_DNA"/>
</dbReference>
<reference evidence="3" key="1">
    <citation type="journal article" date="2010" name="Nat. Biotechnol.">
        <title>Draft genome sequence of the oilseed species Ricinus communis.</title>
        <authorList>
            <person name="Chan A.P."/>
            <person name="Crabtree J."/>
            <person name="Zhao Q."/>
            <person name="Lorenzi H."/>
            <person name="Orvis J."/>
            <person name="Puiu D."/>
            <person name="Melake-Berhan A."/>
            <person name="Jones K.M."/>
            <person name="Redman J."/>
            <person name="Chen G."/>
            <person name="Cahoon E.B."/>
            <person name="Gedil M."/>
            <person name="Stanke M."/>
            <person name="Haas B.J."/>
            <person name="Wortman J.R."/>
            <person name="Fraser-Liggett C.M."/>
            <person name="Ravel J."/>
            <person name="Rabinowicz P.D."/>
        </authorList>
    </citation>
    <scope>NUCLEOTIDE SEQUENCE [LARGE SCALE GENOMIC DNA]</scope>
    <source>
        <strain evidence="3">cv. Hale</strain>
    </source>
</reference>
<sequence length="201" mass="22326">MAAPMTGSRAGRTGPAQGRNGWMQSLHGSLPEPGPPISHRRRCHPQRRDCRVQPPQETLDEKPFPDPRPRVRPDGPDDRHGLRADHRADGPGQPDRHAARRSARGQPAAAHRQRRRLRPADRQGNAAAGEGTGPHRQDRSQGQVGRRGHRQGTPPPAEGTGRRQRRHPPRQAQQARRQDQLNPLSGGSIRSSTDVRPMIER</sequence>
<feature type="region of interest" description="Disordered" evidence="1">
    <location>
        <begin position="1"/>
        <end position="201"/>
    </location>
</feature>
<proteinExistence type="predicted"/>